<gene>
    <name evidence="4" type="ORF">DQ392_11625</name>
</gene>
<dbReference type="EMBL" id="QOIM01000030">
    <property type="protein sequence ID" value="RCG19308.1"/>
    <property type="molecule type" value="Genomic_DNA"/>
</dbReference>
<dbReference type="AlphaFoldDB" id="A0A367EMG8"/>
<dbReference type="GO" id="GO:0051997">
    <property type="term" value="F:2-oxo-4-hydroxy-4-carboxy-5-ureidoimidazoline decarboxylase activity"/>
    <property type="evidence" value="ECO:0007669"/>
    <property type="project" value="UniProtKB-EC"/>
</dbReference>
<evidence type="ECO:0000259" key="3">
    <source>
        <dbReference type="Pfam" id="PF09349"/>
    </source>
</evidence>
<reference evidence="4 5" key="1">
    <citation type="submission" date="2018-06" db="EMBL/GenBank/DDBJ databases">
        <title>Streptomyces reniochalinae sp. nov. and Streptomyces diacarnus sp. nov. from marine sponges.</title>
        <authorList>
            <person name="Li L."/>
        </authorList>
    </citation>
    <scope>NUCLEOTIDE SEQUENCE [LARGE SCALE GENOMIC DNA]</scope>
    <source>
        <strain evidence="4 5">LHW50302</strain>
    </source>
</reference>
<dbReference type="OrthoDB" id="4303574at2"/>
<name>A0A367EMG8_9ACTN</name>
<feature type="compositionally biased region" description="Polar residues" evidence="2">
    <location>
        <begin position="1"/>
        <end position="30"/>
    </location>
</feature>
<evidence type="ECO:0000313" key="5">
    <source>
        <dbReference type="Proteomes" id="UP000253507"/>
    </source>
</evidence>
<dbReference type="GO" id="GO:0006144">
    <property type="term" value="P:purine nucleobase metabolic process"/>
    <property type="evidence" value="ECO:0007669"/>
    <property type="project" value="UniProtKB-KW"/>
</dbReference>
<dbReference type="Gene3D" id="1.10.3330.10">
    <property type="entry name" value="Oxo-4-hydroxy-4-carboxy-5-ureidoimidazoline decarboxylase"/>
    <property type="match status" value="1"/>
</dbReference>
<proteinExistence type="predicted"/>
<dbReference type="RefSeq" id="WP_114015474.1">
    <property type="nucleotide sequence ID" value="NZ_QOIM01000030.1"/>
</dbReference>
<dbReference type="Pfam" id="PF09349">
    <property type="entry name" value="OHCU_decarbox"/>
    <property type="match status" value="1"/>
</dbReference>
<dbReference type="Proteomes" id="UP000253507">
    <property type="component" value="Unassembled WGS sequence"/>
</dbReference>
<dbReference type="InterPro" id="IPR018020">
    <property type="entry name" value="OHCU_decarboxylase"/>
</dbReference>
<sequence>MTHPTPSQTQTQCRTHGQTTHGQPQHSQDQTQRRTPERARRHTPLDRLNLAAAGPAESLLLDCCASRRWARRLAEHRPYPDVEALLAAADEASYDLTRDDLREALAGEPGAHPLGGEPQVGVLAAHTALRAAHGAYEEKFGHAFLFCLDGFAVEERLDHVLAGIRTRLDNDADEEWAVTAEELRRLARGRLGRLATGGSTVREWRRSHRR</sequence>
<organism evidence="4 5">
    <name type="scientific">Streptomyces reniochalinae</name>
    <dbReference type="NCBI Taxonomy" id="2250578"/>
    <lineage>
        <taxon>Bacteria</taxon>
        <taxon>Bacillati</taxon>
        <taxon>Actinomycetota</taxon>
        <taxon>Actinomycetes</taxon>
        <taxon>Kitasatosporales</taxon>
        <taxon>Streptomycetaceae</taxon>
        <taxon>Streptomyces</taxon>
    </lineage>
</organism>
<protein>
    <submittedName>
        <fullName evidence="4">2-oxo-4-hydroxy-4-carboxy-5-ureidoimidazoline decarboxylase</fullName>
        <ecNumber evidence="4">4.1.1.97</ecNumber>
    </submittedName>
</protein>
<comment type="caution">
    <text evidence="4">The sequence shown here is derived from an EMBL/GenBank/DDBJ whole genome shotgun (WGS) entry which is preliminary data.</text>
</comment>
<dbReference type="InterPro" id="IPR036778">
    <property type="entry name" value="OHCU_decarboxylase_sf"/>
</dbReference>
<dbReference type="EC" id="4.1.1.97" evidence="4"/>
<feature type="domain" description="Oxo-4-hydroxy-4-carboxy-5-ureidoimidazoline decarboxylase" evidence="3">
    <location>
        <begin position="56"/>
        <end position="191"/>
    </location>
</feature>
<keyword evidence="1" id="KW-0659">Purine metabolism</keyword>
<keyword evidence="5" id="KW-1185">Reference proteome</keyword>
<dbReference type="SUPFAM" id="SSF158694">
    <property type="entry name" value="UraD-Like"/>
    <property type="match status" value="1"/>
</dbReference>
<accession>A0A367EMG8</accession>
<evidence type="ECO:0000313" key="4">
    <source>
        <dbReference type="EMBL" id="RCG19308.1"/>
    </source>
</evidence>
<evidence type="ECO:0000256" key="2">
    <source>
        <dbReference type="SAM" id="MobiDB-lite"/>
    </source>
</evidence>
<keyword evidence="4" id="KW-0456">Lyase</keyword>
<dbReference type="NCBIfam" id="NF010372">
    <property type="entry name" value="PRK13798.1"/>
    <property type="match status" value="1"/>
</dbReference>
<feature type="region of interest" description="Disordered" evidence="2">
    <location>
        <begin position="1"/>
        <end position="46"/>
    </location>
</feature>
<evidence type="ECO:0000256" key="1">
    <source>
        <dbReference type="ARBA" id="ARBA00022631"/>
    </source>
</evidence>